<evidence type="ECO:0000313" key="6">
    <source>
        <dbReference type="EMBL" id="KLO12889.1"/>
    </source>
</evidence>
<dbReference type="SUPFAM" id="SSF50969">
    <property type="entry name" value="YVTN repeat-like/Quinoprotein amine dehydrogenase"/>
    <property type="match status" value="1"/>
</dbReference>
<dbReference type="SUPFAM" id="SSF50978">
    <property type="entry name" value="WD40 repeat-like"/>
    <property type="match status" value="2"/>
</dbReference>
<dbReference type="Pfam" id="PF00400">
    <property type="entry name" value="WD40"/>
    <property type="match status" value="6"/>
</dbReference>
<dbReference type="SMART" id="SM00320">
    <property type="entry name" value="WD40"/>
    <property type="match status" value="11"/>
</dbReference>
<keyword evidence="1 4" id="KW-0853">WD repeat</keyword>
<dbReference type="InterPro" id="IPR015943">
    <property type="entry name" value="WD40/YVTN_repeat-like_dom_sf"/>
</dbReference>
<evidence type="ECO:0000256" key="1">
    <source>
        <dbReference type="ARBA" id="ARBA00022574"/>
    </source>
</evidence>
<dbReference type="GO" id="GO:0030042">
    <property type="term" value="P:actin filament depolymerization"/>
    <property type="evidence" value="ECO:0007669"/>
    <property type="project" value="TreeGrafter"/>
</dbReference>
<evidence type="ECO:0000313" key="7">
    <source>
        <dbReference type="Proteomes" id="UP000053477"/>
    </source>
</evidence>
<name>A0A0H2RLU7_9AGAM</name>
<gene>
    <name evidence="6" type="ORF">SCHPADRAFT_904714</name>
</gene>
<keyword evidence="7" id="KW-1185">Reference proteome</keyword>
<evidence type="ECO:0000256" key="3">
    <source>
        <dbReference type="ARBA" id="ARBA00038366"/>
    </source>
</evidence>
<sequence length="606" mass="64495">MVAINPFTPGVLRPCNPSTERGSSTKLSTSKDKLIYCNGRAVIIRDLKDPANAKCYSGHSKPVSVARFSPTGYYCASADIYGTVRVWDTVGEENIMKSEFPVISGKVNDLAWDGESKRIIAVGDGKQQFAKAFMFDTGTTNGVISGHSKSINAVSIRHQRPFRAVTASDDFTIVFHSGVPFKFEKLIKTHTKFVQDVQYSPNGDHFVSVGSDSKVFLYDGKTGETIGEFSSTGAHKGSIMACSWSSDNKTISTSSMDGTVKLWDVATRENVQTWTVGTGVPNQQVGNAWAEGGDIVSLSLSGVLNVFDQREGGKPSRTLHGPQKAITAATVTSSGTFIAGTGDGRILAYDNEGNTSLTEGESHKNLVTGFAVQGDTLLSVGMDDTLREVEGNGQRMSAAQSKLDTQPKGIATSSEGTAFIAEVSKIEAFRSNQKIAELSVIYGPSSISTTGQLVAVGGDDQKVHFYNWDGKALKESSTADGFAGAVVSVAFSPNGKTLAVGNSSGRVSLYDVQDKNVVESRWSFQTSRIHSFAWTPDGEHLASASLDTSIYVWCVKKPLEKVAIRNAVPGGVNAVVWLKVDGAAKKGTIAGAGADGCVRTWEVSLP</sequence>
<reference evidence="6 7" key="1">
    <citation type="submission" date="2015-04" db="EMBL/GenBank/DDBJ databases">
        <title>Complete genome sequence of Schizopora paradoxa KUC8140, a cosmopolitan wood degrader in East Asia.</title>
        <authorList>
            <consortium name="DOE Joint Genome Institute"/>
            <person name="Min B."/>
            <person name="Park H."/>
            <person name="Jang Y."/>
            <person name="Kim J.-J."/>
            <person name="Kim K.H."/>
            <person name="Pangilinan J."/>
            <person name="Lipzen A."/>
            <person name="Riley R."/>
            <person name="Grigoriev I.V."/>
            <person name="Spatafora J.W."/>
            <person name="Choi I.-G."/>
        </authorList>
    </citation>
    <scope>NUCLEOTIDE SEQUENCE [LARGE SCALE GENOMIC DNA]</scope>
    <source>
        <strain evidence="6 7">KUC8140</strain>
    </source>
</reference>
<feature type="domain" description="Anaphase-promoting complex subunit 4-like WD40" evidence="5">
    <location>
        <begin position="450"/>
        <end position="520"/>
    </location>
</feature>
<dbReference type="Proteomes" id="UP000053477">
    <property type="component" value="Unassembled WGS sequence"/>
</dbReference>
<keyword evidence="2" id="KW-0677">Repeat</keyword>
<dbReference type="EMBL" id="KQ085969">
    <property type="protein sequence ID" value="KLO12889.1"/>
    <property type="molecule type" value="Genomic_DNA"/>
</dbReference>
<dbReference type="Pfam" id="PF12894">
    <property type="entry name" value="ANAPC4_WD40"/>
    <property type="match status" value="1"/>
</dbReference>
<dbReference type="FunCoup" id="A0A0H2RLU7">
    <property type="interactions" value="253"/>
</dbReference>
<dbReference type="Gene3D" id="2.130.10.10">
    <property type="entry name" value="YVTN repeat-like/Quinoprotein amine dehydrogenase"/>
    <property type="match status" value="2"/>
</dbReference>
<dbReference type="FunFam" id="2.130.10.10:FF:000102">
    <property type="entry name" value="Actin-interacting protein 1"/>
    <property type="match status" value="1"/>
</dbReference>
<feature type="repeat" description="WD" evidence="4">
    <location>
        <begin position="522"/>
        <end position="553"/>
    </location>
</feature>
<evidence type="ECO:0000256" key="4">
    <source>
        <dbReference type="PROSITE-ProRule" id="PRU00221"/>
    </source>
</evidence>
<evidence type="ECO:0000256" key="2">
    <source>
        <dbReference type="ARBA" id="ARBA00022737"/>
    </source>
</evidence>
<dbReference type="InParanoid" id="A0A0H2RLU7"/>
<dbReference type="PROSITE" id="PS50082">
    <property type="entry name" value="WD_REPEATS_2"/>
    <property type="match status" value="5"/>
</dbReference>
<dbReference type="PANTHER" id="PTHR19856">
    <property type="entry name" value="WD-REPEATCONTAINING PROTEIN WDR1"/>
    <property type="match status" value="1"/>
</dbReference>
<feature type="repeat" description="WD" evidence="4">
    <location>
        <begin position="56"/>
        <end position="97"/>
    </location>
</feature>
<protein>
    <submittedName>
        <fullName evidence="6">WD40 repeat-like protein</fullName>
    </submittedName>
</protein>
<dbReference type="STRING" id="27342.A0A0H2RLU7"/>
<accession>A0A0H2RLU7</accession>
<dbReference type="GO" id="GO:0051015">
    <property type="term" value="F:actin filament binding"/>
    <property type="evidence" value="ECO:0007669"/>
    <property type="project" value="TreeGrafter"/>
</dbReference>
<dbReference type="InterPro" id="IPR019775">
    <property type="entry name" value="WD40_repeat_CS"/>
</dbReference>
<dbReference type="CDD" id="cd00200">
    <property type="entry name" value="WD40"/>
    <property type="match status" value="1"/>
</dbReference>
<dbReference type="FunFam" id="2.130.10.10:FF:000167">
    <property type="entry name" value="Actin-interacting protein 1"/>
    <property type="match status" value="1"/>
</dbReference>
<comment type="similarity">
    <text evidence="3">Belongs to the WD repeat AIP1 family.</text>
</comment>
<dbReference type="PROSITE" id="PS00678">
    <property type="entry name" value="WD_REPEATS_1"/>
    <property type="match status" value="1"/>
</dbReference>
<dbReference type="GO" id="GO:0030864">
    <property type="term" value="C:cortical actin cytoskeleton"/>
    <property type="evidence" value="ECO:0007669"/>
    <property type="project" value="TreeGrafter"/>
</dbReference>
<feature type="repeat" description="WD" evidence="4">
    <location>
        <begin position="479"/>
        <end position="520"/>
    </location>
</feature>
<organism evidence="6 7">
    <name type="scientific">Schizopora paradoxa</name>
    <dbReference type="NCBI Taxonomy" id="27342"/>
    <lineage>
        <taxon>Eukaryota</taxon>
        <taxon>Fungi</taxon>
        <taxon>Dikarya</taxon>
        <taxon>Basidiomycota</taxon>
        <taxon>Agaricomycotina</taxon>
        <taxon>Agaricomycetes</taxon>
        <taxon>Hymenochaetales</taxon>
        <taxon>Schizoporaceae</taxon>
        <taxon>Schizopora</taxon>
    </lineage>
</organism>
<feature type="repeat" description="WD" evidence="4">
    <location>
        <begin position="232"/>
        <end position="273"/>
    </location>
</feature>
<dbReference type="AlphaFoldDB" id="A0A0H2RLU7"/>
<dbReference type="InterPro" id="IPR001680">
    <property type="entry name" value="WD40_rpt"/>
</dbReference>
<evidence type="ECO:0000259" key="5">
    <source>
        <dbReference type="Pfam" id="PF12894"/>
    </source>
</evidence>
<dbReference type="OrthoDB" id="2306at2759"/>
<dbReference type="InterPro" id="IPR024977">
    <property type="entry name" value="Apc4-like_WD40_dom"/>
</dbReference>
<dbReference type="PROSITE" id="PS50294">
    <property type="entry name" value="WD_REPEATS_REGION"/>
    <property type="match status" value="4"/>
</dbReference>
<dbReference type="InterPro" id="IPR011044">
    <property type="entry name" value="Quino_amine_DH_bsu"/>
</dbReference>
<dbReference type="InterPro" id="IPR036322">
    <property type="entry name" value="WD40_repeat_dom_sf"/>
</dbReference>
<feature type="repeat" description="WD" evidence="4">
    <location>
        <begin position="187"/>
        <end position="228"/>
    </location>
</feature>
<proteinExistence type="inferred from homology"/>
<dbReference type="PANTHER" id="PTHR19856:SF0">
    <property type="entry name" value="WD REPEAT-CONTAINING PROTEIN 1"/>
    <property type="match status" value="1"/>
</dbReference>